<dbReference type="EMBL" id="CANHGI010000002">
    <property type="protein sequence ID" value="CAI5443048.1"/>
    <property type="molecule type" value="Genomic_DNA"/>
</dbReference>
<dbReference type="OrthoDB" id="5874078at2759"/>
<proteinExistence type="inferred from homology"/>
<evidence type="ECO:0000256" key="6">
    <source>
        <dbReference type="SAM" id="Phobius"/>
    </source>
</evidence>
<reference evidence="7" key="1">
    <citation type="submission" date="2022-11" db="EMBL/GenBank/DDBJ databases">
        <authorList>
            <person name="Kikuchi T."/>
        </authorList>
    </citation>
    <scope>NUCLEOTIDE SEQUENCE</scope>
    <source>
        <strain evidence="7">PS1010</strain>
    </source>
</reference>
<keyword evidence="4 6" id="KW-1133">Transmembrane helix</keyword>
<protein>
    <submittedName>
        <fullName evidence="7">Uncharacterized protein</fullName>
    </submittedName>
</protein>
<feature type="transmembrane region" description="Helical" evidence="6">
    <location>
        <begin position="85"/>
        <end position="106"/>
    </location>
</feature>
<evidence type="ECO:0000256" key="1">
    <source>
        <dbReference type="ARBA" id="ARBA00004141"/>
    </source>
</evidence>
<dbReference type="AlphaFoldDB" id="A0A9P1MY15"/>
<sequence length="263" mass="30825">MILLPYQYGLIKINESNPSCSIWWTGNVSEMIIIDNFKTVKPLYIASLCYWHFVYSLYVGIGGVVIERLAATYFIKDYEQKSRKYIPIILIGTSHLFSIPFALQAIEYQISFAIVLGLIVVLMVFLFITYFVVLRINQQIVNSYTLSERFQVIENLRALVIIRKFVILFVVYKLLACILFFLLVFKYITYYAGFLNHILESVIYMCPMCFSVGIMNCADSWNREFWSFLPSIFTRKNVVYDARPNKKIDATDMYFEQLANSWQ</sequence>
<comment type="subcellular location">
    <subcellularLocation>
        <location evidence="1">Membrane</location>
        <topology evidence="1">Multi-pass membrane protein</topology>
    </subcellularLocation>
</comment>
<evidence type="ECO:0000313" key="7">
    <source>
        <dbReference type="EMBL" id="CAI5443048.1"/>
    </source>
</evidence>
<dbReference type="PANTHER" id="PTHR47631:SF4">
    <property type="entry name" value="SERPENTINE RECEPTOR, CLASS E (EPSILON)"/>
    <property type="match status" value="1"/>
</dbReference>
<dbReference type="Pfam" id="PF03125">
    <property type="entry name" value="Sre"/>
    <property type="match status" value="1"/>
</dbReference>
<evidence type="ECO:0000313" key="8">
    <source>
        <dbReference type="Proteomes" id="UP001152747"/>
    </source>
</evidence>
<accession>A0A9P1MY15</accession>
<keyword evidence="8" id="KW-1185">Reference proteome</keyword>
<dbReference type="GO" id="GO:0016020">
    <property type="term" value="C:membrane"/>
    <property type="evidence" value="ECO:0007669"/>
    <property type="project" value="UniProtKB-SubCell"/>
</dbReference>
<feature type="transmembrane region" description="Helical" evidence="6">
    <location>
        <begin position="43"/>
        <end position="65"/>
    </location>
</feature>
<feature type="transmembrane region" description="Helical" evidence="6">
    <location>
        <begin position="165"/>
        <end position="188"/>
    </location>
</feature>
<name>A0A9P1MY15_9PELO</name>
<comment type="similarity">
    <text evidence="2">Belongs to the nematode receptor-like protein sre family.</text>
</comment>
<dbReference type="InterPro" id="IPR004151">
    <property type="entry name" value="7TM_GPCR_serpentine_rcpt_Sre"/>
</dbReference>
<comment type="caution">
    <text evidence="7">The sequence shown here is derived from an EMBL/GenBank/DDBJ whole genome shotgun (WGS) entry which is preliminary data.</text>
</comment>
<evidence type="ECO:0000256" key="4">
    <source>
        <dbReference type="ARBA" id="ARBA00022989"/>
    </source>
</evidence>
<feature type="transmembrane region" description="Helical" evidence="6">
    <location>
        <begin position="112"/>
        <end position="133"/>
    </location>
</feature>
<gene>
    <name evidence="7" type="ORF">CAMP_LOCUS5685</name>
</gene>
<keyword evidence="3 6" id="KW-0812">Transmembrane</keyword>
<evidence type="ECO:0000256" key="5">
    <source>
        <dbReference type="ARBA" id="ARBA00023136"/>
    </source>
</evidence>
<dbReference type="Proteomes" id="UP001152747">
    <property type="component" value="Unassembled WGS sequence"/>
</dbReference>
<dbReference type="GO" id="GO:0007606">
    <property type="term" value="P:sensory perception of chemical stimulus"/>
    <property type="evidence" value="ECO:0007669"/>
    <property type="project" value="InterPro"/>
</dbReference>
<evidence type="ECO:0000256" key="3">
    <source>
        <dbReference type="ARBA" id="ARBA00022692"/>
    </source>
</evidence>
<feature type="transmembrane region" description="Helical" evidence="6">
    <location>
        <begin position="194"/>
        <end position="218"/>
    </location>
</feature>
<dbReference type="PANTHER" id="PTHR47631">
    <property type="entry name" value="SERPENTINE RECEPTOR, CLASS E (EPSILON)-RELATED"/>
    <property type="match status" value="1"/>
</dbReference>
<keyword evidence="5 6" id="KW-0472">Membrane</keyword>
<organism evidence="7 8">
    <name type="scientific">Caenorhabditis angaria</name>
    <dbReference type="NCBI Taxonomy" id="860376"/>
    <lineage>
        <taxon>Eukaryota</taxon>
        <taxon>Metazoa</taxon>
        <taxon>Ecdysozoa</taxon>
        <taxon>Nematoda</taxon>
        <taxon>Chromadorea</taxon>
        <taxon>Rhabditida</taxon>
        <taxon>Rhabditina</taxon>
        <taxon>Rhabditomorpha</taxon>
        <taxon>Rhabditoidea</taxon>
        <taxon>Rhabditidae</taxon>
        <taxon>Peloderinae</taxon>
        <taxon>Caenorhabditis</taxon>
    </lineage>
</organism>
<evidence type="ECO:0000256" key="2">
    <source>
        <dbReference type="ARBA" id="ARBA00006803"/>
    </source>
</evidence>